<keyword evidence="3" id="KW-0597">Phosphoprotein</keyword>
<dbReference type="GO" id="GO:0000155">
    <property type="term" value="F:phosphorelay sensor kinase activity"/>
    <property type="evidence" value="ECO:0007669"/>
    <property type="project" value="InterPro"/>
</dbReference>
<feature type="coiled-coil region" evidence="7">
    <location>
        <begin position="546"/>
        <end position="612"/>
    </location>
</feature>
<dbReference type="InterPro" id="IPR003018">
    <property type="entry name" value="GAF"/>
</dbReference>
<evidence type="ECO:0000259" key="10">
    <source>
        <dbReference type="PROSITE" id="PS50112"/>
    </source>
</evidence>
<evidence type="ECO:0000256" key="8">
    <source>
        <dbReference type="SAM" id="Phobius"/>
    </source>
</evidence>
<keyword evidence="6" id="KW-0902">Two-component regulatory system</keyword>
<dbReference type="Pfam" id="PF11845">
    <property type="entry name" value="Tll0287-like"/>
    <property type="match status" value="1"/>
</dbReference>
<feature type="domain" description="PAC" evidence="11">
    <location>
        <begin position="500"/>
        <end position="555"/>
    </location>
</feature>
<dbReference type="AlphaFoldDB" id="A0A8J6N8U1"/>
<dbReference type="CDD" id="cd00082">
    <property type="entry name" value="HisKA"/>
    <property type="match status" value="1"/>
</dbReference>
<reference evidence="12 13" key="1">
    <citation type="submission" date="2020-08" db="EMBL/GenBank/DDBJ databases">
        <title>Bridging the membrane lipid divide: bacteria of the FCB group superphylum have the potential to synthesize archaeal ether lipids.</title>
        <authorList>
            <person name="Villanueva L."/>
            <person name="Von Meijenfeldt F.A.B."/>
            <person name="Westbye A.B."/>
            <person name="Yadav S."/>
            <person name="Hopmans E.C."/>
            <person name="Dutilh B.E."/>
            <person name="Sinninghe Damste J.S."/>
        </authorList>
    </citation>
    <scope>NUCLEOTIDE SEQUENCE [LARGE SCALE GENOMIC DNA]</scope>
    <source>
        <strain evidence="12">NIOZ-UU47</strain>
    </source>
</reference>
<evidence type="ECO:0000256" key="5">
    <source>
        <dbReference type="ARBA" id="ARBA00022777"/>
    </source>
</evidence>
<evidence type="ECO:0000256" key="1">
    <source>
        <dbReference type="ARBA" id="ARBA00000085"/>
    </source>
</evidence>
<keyword evidence="4" id="KW-0808">Transferase</keyword>
<organism evidence="12 13">
    <name type="scientific">Candidatus Desulfobia pelagia</name>
    <dbReference type="NCBI Taxonomy" id="2841692"/>
    <lineage>
        <taxon>Bacteria</taxon>
        <taxon>Pseudomonadati</taxon>
        <taxon>Thermodesulfobacteriota</taxon>
        <taxon>Desulfobulbia</taxon>
        <taxon>Desulfobulbales</taxon>
        <taxon>Desulfobulbaceae</taxon>
        <taxon>Candidatus Desulfobia</taxon>
    </lineage>
</organism>
<keyword evidence="5" id="KW-0418">Kinase</keyword>
<keyword evidence="7" id="KW-0175">Coiled coil</keyword>
<dbReference type="EC" id="2.7.13.3" evidence="2"/>
<dbReference type="SUPFAM" id="SSF55781">
    <property type="entry name" value="GAF domain-like"/>
    <property type="match status" value="1"/>
</dbReference>
<dbReference type="Proteomes" id="UP000614424">
    <property type="component" value="Unassembled WGS sequence"/>
</dbReference>
<dbReference type="Gene3D" id="3.30.450.40">
    <property type="match status" value="1"/>
</dbReference>
<dbReference type="EMBL" id="JACNJZ010000051">
    <property type="protein sequence ID" value="MBC8316741.1"/>
    <property type="molecule type" value="Genomic_DNA"/>
</dbReference>
<dbReference type="InterPro" id="IPR000700">
    <property type="entry name" value="PAS-assoc_C"/>
</dbReference>
<dbReference type="PROSITE" id="PS50112">
    <property type="entry name" value="PAS"/>
    <property type="match status" value="1"/>
</dbReference>
<dbReference type="Gene3D" id="3.30.450.290">
    <property type="match status" value="1"/>
</dbReference>
<protein>
    <recommendedName>
        <fullName evidence="2">histidine kinase</fullName>
        <ecNumber evidence="2">2.7.13.3</ecNumber>
    </recommendedName>
</protein>
<dbReference type="SMART" id="SM00387">
    <property type="entry name" value="HATPase_c"/>
    <property type="match status" value="1"/>
</dbReference>
<evidence type="ECO:0000256" key="4">
    <source>
        <dbReference type="ARBA" id="ARBA00022679"/>
    </source>
</evidence>
<accession>A0A8J6N8U1</accession>
<sequence length="859" mass="97267">MVQSSDTKLRNIPVRRGAILFALLWTVIISGSLVWNLHQEHQAILNQAISEGNANFDKDTVYRRWSSLHGGVYVPVSEHTPPSPYLSHIPERDITTPSGRRLTLMNPAYMTRQVQELSELQYGVKGHITSLRTLRPGNEPDDWEKKALQSFHEGQKEASEVEIMDSIPYLRFMRPFFTEEGCLQCHDHQGYILGDLRGGISVSVPMDKYYALRKAQAVTLSIWHLILYFIGLSGIFLSARLLHKRIIENEKINENLVFDQERVNSLLALSGKFNLPENELIDFALEEAVRITHSDVGYFHFYDEDSATIHLLRWSRNVMASCAVAESESAYPLENAGIWADCIRQRKAIVHNDYAMLANKKGLPDGHFSIKRHMSVAITDGDHIVAVAGVGNKDLPYDEGDVNQLTLYMGRAWQIIKDNRSKSILEERQDQLKLFRQLIDQSNDAIFIVSTDDGHFLDVNGRASEMLQYDYQELITLGVQDIDVGVPEEFTWEGHIAELRDLPHMLLDSVHRRKDGSTFPVEINVRLFKQNNSEYMIAAARDITDRKNIEKELLEHRDNLERIIQERTDNLAARTKELERSQKALQYLLEDVNEAKEKLETANVKLQELDRLKSMFIASMSHELRTPLNSIIGFSGIILGDMAGEINDEQRDMLSRVSRAGNHLLSLITDIIDIAKIESGKIIPYPEKFPLDMLIDEAVGQIKASAMEKGITVLKKMPDMPVVMHTDRRRLLQCLLNYLSNGVKFSEKGTITVEVTSTGTKAEGTEAQKEKQAGIPEGWIEISVTDTGMGIREEDMKLLFGSFVRLDSPMKTTIPGTGLGLYLTKKITSEVLDGEVGAESKEGEGSRFWLRIPLVLQQV</sequence>
<dbReference type="InterPro" id="IPR000014">
    <property type="entry name" value="PAS"/>
</dbReference>
<dbReference type="Gene3D" id="1.10.287.130">
    <property type="match status" value="1"/>
</dbReference>
<dbReference type="Pfam" id="PF00512">
    <property type="entry name" value="HisKA"/>
    <property type="match status" value="1"/>
</dbReference>
<dbReference type="Pfam" id="PF02518">
    <property type="entry name" value="HATPase_c"/>
    <property type="match status" value="1"/>
</dbReference>
<dbReference type="PANTHER" id="PTHR43711:SF26">
    <property type="entry name" value="SENSOR HISTIDINE KINASE RCSC"/>
    <property type="match status" value="1"/>
</dbReference>
<dbReference type="InterPro" id="IPR050736">
    <property type="entry name" value="Sensor_HK_Regulatory"/>
</dbReference>
<feature type="domain" description="PAS" evidence="10">
    <location>
        <begin position="431"/>
        <end position="475"/>
    </location>
</feature>
<comment type="caution">
    <text evidence="12">The sequence shown here is derived from an EMBL/GenBank/DDBJ whole genome shotgun (WGS) entry which is preliminary data.</text>
</comment>
<dbReference type="PROSITE" id="PS50109">
    <property type="entry name" value="HIS_KIN"/>
    <property type="match status" value="1"/>
</dbReference>
<feature type="transmembrane region" description="Helical" evidence="8">
    <location>
        <begin position="222"/>
        <end position="242"/>
    </location>
</feature>
<dbReference type="Pfam" id="PF13185">
    <property type="entry name" value="GAF_2"/>
    <property type="match status" value="1"/>
</dbReference>
<evidence type="ECO:0000259" key="11">
    <source>
        <dbReference type="PROSITE" id="PS50113"/>
    </source>
</evidence>
<feature type="transmembrane region" description="Helical" evidence="8">
    <location>
        <begin position="18"/>
        <end position="37"/>
    </location>
</feature>
<dbReference type="SUPFAM" id="SSF47384">
    <property type="entry name" value="Homodimeric domain of signal transducing histidine kinase"/>
    <property type="match status" value="1"/>
</dbReference>
<gene>
    <name evidence="12" type="ORF">H8E41_02475</name>
</gene>
<evidence type="ECO:0000256" key="2">
    <source>
        <dbReference type="ARBA" id="ARBA00012438"/>
    </source>
</evidence>
<evidence type="ECO:0000256" key="6">
    <source>
        <dbReference type="ARBA" id="ARBA00023012"/>
    </source>
</evidence>
<dbReference type="InterPro" id="IPR035965">
    <property type="entry name" value="PAS-like_dom_sf"/>
</dbReference>
<dbReference type="CDD" id="cd00130">
    <property type="entry name" value="PAS"/>
    <property type="match status" value="1"/>
</dbReference>
<evidence type="ECO:0000256" key="7">
    <source>
        <dbReference type="SAM" id="Coils"/>
    </source>
</evidence>
<dbReference type="SMART" id="SM00388">
    <property type="entry name" value="HisKA"/>
    <property type="match status" value="1"/>
</dbReference>
<dbReference type="InterPro" id="IPR004358">
    <property type="entry name" value="Sig_transdc_His_kin-like_C"/>
</dbReference>
<dbReference type="NCBIfam" id="TIGR00229">
    <property type="entry name" value="sensory_box"/>
    <property type="match status" value="1"/>
</dbReference>
<evidence type="ECO:0000256" key="3">
    <source>
        <dbReference type="ARBA" id="ARBA00022553"/>
    </source>
</evidence>
<dbReference type="PRINTS" id="PR00344">
    <property type="entry name" value="BCTRLSENSOR"/>
</dbReference>
<dbReference type="SMART" id="SM00091">
    <property type="entry name" value="PAS"/>
    <property type="match status" value="1"/>
</dbReference>
<dbReference type="InterPro" id="IPR003661">
    <property type="entry name" value="HisK_dim/P_dom"/>
</dbReference>
<proteinExistence type="predicted"/>
<feature type="domain" description="Histidine kinase" evidence="9">
    <location>
        <begin position="619"/>
        <end position="856"/>
    </location>
</feature>
<dbReference type="Gene3D" id="3.30.450.20">
    <property type="entry name" value="PAS domain"/>
    <property type="match status" value="1"/>
</dbReference>
<evidence type="ECO:0000259" key="9">
    <source>
        <dbReference type="PROSITE" id="PS50109"/>
    </source>
</evidence>
<dbReference type="InterPro" id="IPR003594">
    <property type="entry name" value="HATPase_dom"/>
</dbReference>
<keyword evidence="8" id="KW-0812">Transmembrane</keyword>
<dbReference type="SUPFAM" id="SSF55874">
    <property type="entry name" value="ATPase domain of HSP90 chaperone/DNA topoisomerase II/histidine kinase"/>
    <property type="match status" value="1"/>
</dbReference>
<name>A0A8J6N8U1_9BACT</name>
<dbReference type="InterPro" id="IPR036890">
    <property type="entry name" value="HATPase_C_sf"/>
</dbReference>
<keyword evidence="8" id="KW-0472">Membrane</keyword>
<evidence type="ECO:0000313" key="13">
    <source>
        <dbReference type="Proteomes" id="UP000614424"/>
    </source>
</evidence>
<dbReference type="InterPro" id="IPR005467">
    <property type="entry name" value="His_kinase_dom"/>
</dbReference>
<dbReference type="PROSITE" id="PS50113">
    <property type="entry name" value="PAC"/>
    <property type="match status" value="1"/>
</dbReference>
<dbReference type="Gene3D" id="3.30.565.10">
    <property type="entry name" value="Histidine kinase-like ATPase, C-terminal domain"/>
    <property type="match status" value="1"/>
</dbReference>
<dbReference type="InterPro" id="IPR029016">
    <property type="entry name" value="GAF-like_dom_sf"/>
</dbReference>
<dbReference type="InterPro" id="IPR021796">
    <property type="entry name" value="Tll0287-like_dom"/>
</dbReference>
<dbReference type="PANTHER" id="PTHR43711">
    <property type="entry name" value="TWO-COMPONENT HISTIDINE KINASE"/>
    <property type="match status" value="1"/>
</dbReference>
<dbReference type="SUPFAM" id="SSF55785">
    <property type="entry name" value="PYP-like sensor domain (PAS domain)"/>
    <property type="match status" value="1"/>
</dbReference>
<evidence type="ECO:0000313" key="12">
    <source>
        <dbReference type="EMBL" id="MBC8316741.1"/>
    </source>
</evidence>
<dbReference type="InterPro" id="IPR036097">
    <property type="entry name" value="HisK_dim/P_sf"/>
</dbReference>
<dbReference type="Pfam" id="PF13426">
    <property type="entry name" value="PAS_9"/>
    <property type="match status" value="1"/>
</dbReference>
<comment type="catalytic activity">
    <reaction evidence="1">
        <text>ATP + protein L-histidine = ADP + protein N-phospho-L-histidine.</text>
        <dbReference type="EC" id="2.7.13.3"/>
    </reaction>
</comment>
<keyword evidence="8" id="KW-1133">Transmembrane helix</keyword>